<dbReference type="PANTHER" id="PTHR23028">
    <property type="entry name" value="ACETYLTRANSFERASE"/>
    <property type="match status" value="1"/>
</dbReference>
<dbReference type="Pfam" id="PF01757">
    <property type="entry name" value="Acyl_transf_3"/>
    <property type="match status" value="1"/>
</dbReference>
<organism evidence="3 4">
    <name type="scientific">Sphingomonas pokkalii</name>
    <dbReference type="NCBI Taxonomy" id="2175090"/>
    <lineage>
        <taxon>Bacteria</taxon>
        <taxon>Pseudomonadati</taxon>
        <taxon>Pseudomonadota</taxon>
        <taxon>Alphaproteobacteria</taxon>
        <taxon>Sphingomonadales</taxon>
        <taxon>Sphingomonadaceae</taxon>
        <taxon>Sphingomonas</taxon>
    </lineage>
</organism>
<dbReference type="GO" id="GO:0016747">
    <property type="term" value="F:acyltransferase activity, transferring groups other than amino-acyl groups"/>
    <property type="evidence" value="ECO:0007669"/>
    <property type="project" value="InterPro"/>
</dbReference>
<feature type="transmembrane region" description="Helical" evidence="1">
    <location>
        <begin position="218"/>
        <end position="236"/>
    </location>
</feature>
<keyword evidence="4" id="KW-1185">Reference proteome</keyword>
<feature type="domain" description="Acyltransferase 3" evidence="2">
    <location>
        <begin position="6"/>
        <end position="323"/>
    </location>
</feature>
<dbReference type="PANTHER" id="PTHR23028:SF134">
    <property type="entry name" value="PUTATIVE (AFU_ORTHOLOGUE AFUA_4G08520)-RELATED"/>
    <property type="match status" value="1"/>
</dbReference>
<feature type="transmembrane region" description="Helical" evidence="1">
    <location>
        <begin position="75"/>
        <end position="96"/>
    </location>
</feature>
<comment type="caution">
    <text evidence="3">The sequence shown here is derived from an EMBL/GenBank/DDBJ whole genome shotgun (WGS) entry which is preliminary data.</text>
</comment>
<dbReference type="RefSeq" id="WP_116470173.1">
    <property type="nucleotide sequence ID" value="NZ_QENQ01000001.1"/>
</dbReference>
<dbReference type="AlphaFoldDB" id="A0A2U0SHE1"/>
<reference evidence="3 4" key="1">
    <citation type="submission" date="2018-05" db="EMBL/GenBank/DDBJ databases">
        <title>Description of Sphingomonas pokkalii sp nov, isolated from the rhizosphere of saline tolerant pokkali rice and its draft genome analysis.</title>
        <authorList>
            <person name="Menon R."/>
            <person name="Kumari S."/>
            <person name="Rameshkumar N."/>
        </authorList>
    </citation>
    <scope>NUCLEOTIDE SEQUENCE [LARGE SCALE GENOMIC DNA]</scope>
    <source>
        <strain evidence="3 4">L3B27</strain>
    </source>
</reference>
<feature type="transmembrane region" description="Helical" evidence="1">
    <location>
        <begin position="283"/>
        <end position="303"/>
    </location>
</feature>
<dbReference type="Proteomes" id="UP000245890">
    <property type="component" value="Unassembled WGS sequence"/>
</dbReference>
<evidence type="ECO:0000313" key="3">
    <source>
        <dbReference type="EMBL" id="PVX30768.1"/>
    </source>
</evidence>
<dbReference type="OrthoDB" id="9796461at2"/>
<evidence type="ECO:0000259" key="2">
    <source>
        <dbReference type="Pfam" id="PF01757"/>
    </source>
</evidence>
<feature type="transmembrane region" description="Helical" evidence="1">
    <location>
        <begin position="184"/>
        <end position="206"/>
    </location>
</feature>
<protein>
    <recommendedName>
        <fullName evidence="2">Acyltransferase 3 domain-containing protein</fullName>
    </recommendedName>
</protein>
<keyword evidence="1" id="KW-1133">Transmembrane helix</keyword>
<feature type="transmembrane region" description="Helical" evidence="1">
    <location>
        <begin position="158"/>
        <end position="178"/>
    </location>
</feature>
<accession>A0A2U0SHE1</accession>
<feature type="transmembrane region" description="Helical" evidence="1">
    <location>
        <begin position="309"/>
        <end position="326"/>
    </location>
</feature>
<dbReference type="InterPro" id="IPR002656">
    <property type="entry name" value="Acyl_transf_3_dom"/>
</dbReference>
<feature type="transmembrane region" description="Helical" evidence="1">
    <location>
        <begin position="133"/>
        <end position="151"/>
    </location>
</feature>
<gene>
    <name evidence="3" type="ORF">DD559_16695</name>
</gene>
<keyword evidence="1" id="KW-0472">Membrane</keyword>
<dbReference type="EMBL" id="QENQ01000001">
    <property type="protein sequence ID" value="PVX30768.1"/>
    <property type="molecule type" value="Genomic_DNA"/>
</dbReference>
<name>A0A2U0SHE1_9SPHN</name>
<feature type="transmembrane region" description="Helical" evidence="1">
    <location>
        <begin position="242"/>
        <end position="263"/>
    </location>
</feature>
<proteinExistence type="predicted"/>
<keyword evidence="1" id="KW-0812">Transmembrane</keyword>
<sequence>MDKRFHTLDGMRGIAAMVVVCYHLAQRQGSISFPGYLAVDFFFLLSGFVIAFNYQDKLARGLPPGQFMALRLVRLFPLYAAGFALGIGKQLVAAGLHDVRAMDAGTLACNVAFGAAMLPSPCDTDLFPLNMPTWSLFFELAINAAFALLLWRFKVPMLAILMALAAAFLASSVTPPLYMDVGWLWGNTPLGIARTAVSFIGGMLVYRLSPLQHRRASWLAAAPILLLTALLLLPLPADGTRIASEAMIVFAAFPALLLAGIYLEARPAFSKPFGVLGDMSYPLYVLHAPLIALFLPILARLGLSTARSTAIFTLLMLPIAYGAARLDSRARAWIGIRLNLRRA</sequence>
<dbReference type="InterPro" id="IPR050879">
    <property type="entry name" value="Acyltransferase_3"/>
</dbReference>
<feature type="transmembrane region" description="Helical" evidence="1">
    <location>
        <begin position="31"/>
        <end position="54"/>
    </location>
</feature>
<evidence type="ECO:0000313" key="4">
    <source>
        <dbReference type="Proteomes" id="UP000245890"/>
    </source>
</evidence>
<evidence type="ECO:0000256" key="1">
    <source>
        <dbReference type="SAM" id="Phobius"/>
    </source>
</evidence>